<evidence type="ECO:0000256" key="3">
    <source>
        <dbReference type="ARBA" id="ARBA00038054"/>
    </source>
</evidence>
<evidence type="ECO:0000259" key="4">
    <source>
        <dbReference type="Pfam" id="PF01613"/>
    </source>
</evidence>
<evidence type="ECO:0000256" key="2">
    <source>
        <dbReference type="ARBA" id="ARBA00022630"/>
    </source>
</evidence>
<feature type="domain" description="Flavin reductase like" evidence="4">
    <location>
        <begin position="9"/>
        <end position="76"/>
    </location>
</feature>
<dbReference type="InterPro" id="IPR012349">
    <property type="entry name" value="Split_barrel_FMN-bd"/>
</dbReference>
<dbReference type="AlphaFoldDB" id="X0Y6K1"/>
<evidence type="ECO:0000313" key="5">
    <source>
        <dbReference type="EMBL" id="GAG42932.1"/>
    </source>
</evidence>
<dbReference type="GO" id="GO:0010181">
    <property type="term" value="F:FMN binding"/>
    <property type="evidence" value="ECO:0007669"/>
    <property type="project" value="InterPro"/>
</dbReference>
<dbReference type="Pfam" id="PF01613">
    <property type="entry name" value="Flavin_Reduct"/>
    <property type="match status" value="1"/>
</dbReference>
<dbReference type="SUPFAM" id="SSF50475">
    <property type="entry name" value="FMN-binding split barrel"/>
    <property type="match status" value="1"/>
</dbReference>
<comment type="cofactor">
    <cofactor evidence="1">
        <name>FMN</name>
        <dbReference type="ChEBI" id="CHEBI:58210"/>
    </cofactor>
</comment>
<name>X0Y6K1_9ZZZZ</name>
<reference evidence="5" key="1">
    <citation type="journal article" date="2014" name="Front. Microbiol.">
        <title>High frequency of phylogenetically diverse reductive dehalogenase-homologous genes in deep subseafloor sedimentary metagenomes.</title>
        <authorList>
            <person name="Kawai M."/>
            <person name="Futagami T."/>
            <person name="Toyoda A."/>
            <person name="Takaki Y."/>
            <person name="Nishi S."/>
            <person name="Hori S."/>
            <person name="Arai W."/>
            <person name="Tsubouchi T."/>
            <person name="Morono Y."/>
            <person name="Uchiyama I."/>
            <person name="Ito T."/>
            <person name="Fujiyama A."/>
            <person name="Inagaki F."/>
            <person name="Takami H."/>
        </authorList>
    </citation>
    <scope>NUCLEOTIDE SEQUENCE</scope>
    <source>
        <strain evidence="5">Expedition CK06-06</strain>
    </source>
</reference>
<evidence type="ECO:0000256" key="1">
    <source>
        <dbReference type="ARBA" id="ARBA00001917"/>
    </source>
</evidence>
<comment type="caution">
    <text evidence="5">The sequence shown here is derived from an EMBL/GenBank/DDBJ whole genome shotgun (WGS) entry which is preliminary data.</text>
</comment>
<keyword evidence="2" id="KW-0285">Flavoprotein</keyword>
<dbReference type="InterPro" id="IPR002563">
    <property type="entry name" value="Flavin_Rdtase-like_dom"/>
</dbReference>
<gene>
    <name evidence="5" type="ORF">S01H1_84568</name>
</gene>
<sequence>SAMASETLLFGTKSGRDLNKLAAAGVKTQPASVIDSVLLADAVANFECKLVSELETGDHVVFVGQVVAAHANEDRSVRRLYSLGDDRLGGVIPG</sequence>
<organism evidence="5">
    <name type="scientific">marine sediment metagenome</name>
    <dbReference type="NCBI Taxonomy" id="412755"/>
    <lineage>
        <taxon>unclassified sequences</taxon>
        <taxon>metagenomes</taxon>
        <taxon>ecological metagenomes</taxon>
    </lineage>
</organism>
<dbReference type="Gene3D" id="2.30.110.10">
    <property type="entry name" value="Electron Transport, Fmn-binding Protein, Chain A"/>
    <property type="match status" value="1"/>
</dbReference>
<comment type="similarity">
    <text evidence="3">Belongs to the flavoredoxin family.</text>
</comment>
<protein>
    <recommendedName>
        <fullName evidence="4">Flavin reductase like domain-containing protein</fullName>
    </recommendedName>
</protein>
<dbReference type="InterPro" id="IPR052174">
    <property type="entry name" value="Flavoredoxin"/>
</dbReference>
<proteinExistence type="inferred from homology"/>
<dbReference type="PANTHER" id="PTHR43567:SF1">
    <property type="entry name" value="FLAVOREDOXIN"/>
    <property type="match status" value="1"/>
</dbReference>
<feature type="non-terminal residue" evidence="5">
    <location>
        <position position="1"/>
    </location>
</feature>
<dbReference type="PANTHER" id="PTHR43567">
    <property type="entry name" value="FLAVOREDOXIN-RELATED-RELATED"/>
    <property type="match status" value="1"/>
</dbReference>
<dbReference type="EMBL" id="BARS01057775">
    <property type="protein sequence ID" value="GAG42932.1"/>
    <property type="molecule type" value="Genomic_DNA"/>
</dbReference>
<accession>X0Y6K1</accession>